<protein>
    <recommendedName>
        <fullName evidence="3">LVIVD repeat-containing protein</fullName>
    </recommendedName>
</protein>
<accession>A0A7G5XKT5</accession>
<organism evidence="1 2">
    <name type="scientific">Lacibacter sediminis</name>
    <dbReference type="NCBI Taxonomy" id="2760713"/>
    <lineage>
        <taxon>Bacteria</taxon>
        <taxon>Pseudomonadati</taxon>
        <taxon>Bacteroidota</taxon>
        <taxon>Chitinophagia</taxon>
        <taxon>Chitinophagales</taxon>
        <taxon>Chitinophagaceae</taxon>
        <taxon>Lacibacter</taxon>
    </lineage>
</organism>
<dbReference type="KEGG" id="lacs:H4075_07875"/>
<dbReference type="Pfam" id="PF08309">
    <property type="entry name" value="LVIVD"/>
    <property type="match status" value="3"/>
</dbReference>
<name>A0A7G5XKT5_9BACT</name>
<gene>
    <name evidence="1" type="ORF">H4075_07875</name>
</gene>
<reference evidence="2" key="1">
    <citation type="submission" date="2020-08" db="EMBL/GenBank/DDBJ databases">
        <title>Lacibacter sp. S13-6-6 genome sequencing.</title>
        <authorList>
            <person name="Jin L."/>
        </authorList>
    </citation>
    <scope>NUCLEOTIDE SEQUENCE [LARGE SCALE GENOMIC DNA]</scope>
    <source>
        <strain evidence="2">S13-6-6</strain>
    </source>
</reference>
<evidence type="ECO:0008006" key="3">
    <source>
        <dbReference type="Google" id="ProtNLM"/>
    </source>
</evidence>
<proteinExistence type="predicted"/>
<dbReference type="RefSeq" id="WP_182805704.1">
    <property type="nucleotide sequence ID" value="NZ_CP060007.1"/>
</dbReference>
<evidence type="ECO:0000313" key="2">
    <source>
        <dbReference type="Proteomes" id="UP000515344"/>
    </source>
</evidence>
<dbReference type="InterPro" id="IPR011044">
    <property type="entry name" value="Quino_amine_DH_bsu"/>
</dbReference>
<dbReference type="Proteomes" id="UP000515344">
    <property type="component" value="Chromosome"/>
</dbReference>
<dbReference type="AlphaFoldDB" id="A0A7G5XKT5"/>
<dbReference type="SUPFAM" id="SSF50969">
    <property type="entry name" value="YVTN repeat-like/Quinoprotein amine dehydrogenase"/>
    <property type="match status" value="1"/>
</dbReference>
<keyword evidence="2" id="KW-1185">Reference proteome</keyword>
<evidence type="ECO:0000313" key="1">
    <source>
        <dbReference type="EMBL" id="QNA46088.1"/>
    </source>
</evidence>
<sequence length="420" mass="46225">MKQINFRTFALLLITVSFLQSCLKDKCTQTYTLYRPVYKTKQEVWSEIKSKPARAIVNPGKISLFGSTVFLNEIDKGIHVIDNSNPSQPKNISFIEVPGNIDLAVKGNMLYADLFNDLITIDISNPQQVNVLSIKEKVFPHRAFANGFSADTNLVIVDWLRKDTTVTVSCGNGQGQGLFLWDRGFLAVAQNFSSSGASAATKGINGSMARFALRNDYLYTVSNSDLKVFGLQNADQPQQLNTIPVGWGIETIYPFKEELFIGSNNGMFIFSLQNPAAPQKTGSFQHAFACDPVIADDTHAYVTLRSGTTCRGAVANQLDVIDIANLQAPTLLKTYQLTNPHGLSKDGNLLFVCDGKDGLRVYNAANPTNLSLVKHIKGFEAYDVIAWNGNALVVTKTALLQFDYSNQTNISQRSSIAIQR</sequence>
<dbReference type="EMBL" id="CP060007">
    <property type="protein sequence ID" value="QNA46088.1"/>
    <property type="molecule type" value="Genomic_DNA"/>
</dbReference>
<dbReference type="PROSITE" id="PS51257">
    <property type="entry name" value="PROKAR_LIPOPROTEIN"/>
    <property type="match status" value="1"/>
</dbReference>
<dbReference type="InterPro" id="IPR013211">
    <property type="entry name" value="LVIVD"/>
</dbReference>